<keyword evidence="2" id="KW-1185">Reference proteome</keyword>
<dbReference type="Pfam" id="PF10983">
    <property type="entry name" value="DUF2793"/>
    <property type="match status" value="1"/>
</dbReference>
<organism evidence="1 2">
    <name type="scientific">Pseudogemmobacter lacusdianii</name>
    <dbReference type="NCBI Taxonomy" id="3069608"/>
    <lineage>
        <taxon>Bacteria</taxon>
        <taxon>Pseudomonadati</taxon>
        <taxon>Pseudomonadota</taxon>
        <taxon>Alphaproteobacteria</taxon>
        <taxon>Rhodobacterales</taxon>
        <taxon>Paracoccaceae</taxon>
        <taxon>Pseudogemmobacter</taxon>
    </lineage>
</organism>
<comment type="caution">
    <text evidence="1">The sequence shown here is derived from an EMBL/GenBank/DDBJ whole genome shotgun (WGS) entry which is preliminary data.</text>
</comment>
<dbReference type="RefSeq" id="WP_306680972.1">
    <property type="nucleotide sequence ID" value="NZ_JAVDBT010000012.1"/>
</dbReference>
<evidence type="ECO:0000313" key="2">
    <source>
        <dbReference type="Proteomes" id="UP001239680"/>
    </source>
</evidence>
<dbReference type="EMBL" id="JAVDBT010000012">
    <property type="protein sequence ID" value="MDQ2067268.1"/>
    <property type="molecule type" value="Genomic_DNA"/>
</dbReference>
<reference evidence="1 2" key="1">
    <citation type="submission" date="2023-08" db="EMBL/GenBank/DDBJ databases">
        <title>Characterization of two Paracoccaceae strains isolated from Phycosphere and proposal of Xinfangfangia lacusdiani sp. nov.</title>
        <authorList>
            <person name="Deng Y."/>
            <person name="Zhang Y.Q."/>
        </authorList>
    </citation>
    <scope>NUCLEOTIDE SEQUENCE [LARGE SCALE GENOMIC DNA]</scope>
    <source>
        <strain evidence="1 2">CPCC 101601</strain>
    </source>
</reference>
<dbReference type="InterPro" id="IPR021251">
    <property type="entry name" value="DUF2793"/>
</dbReference>
<dbReference type="Proteomes" id="UP001239680">
    <property type="component" value="Unassembled WGS sequence"/>
</dbReference>
<accession>A0ABU0W053</accession>
<protein>
    <submittedName>
        <fullName evidence="1">DUF2793 domain-containing protein</fullName>
    </submittedName>
</protein>
<evidence type="ECO:0000313" key="1">
    <source>
        <dbReference type="EMBL" id="MDQ2067268.1"/>
    </source>
</evidence>
<sequence length="372" mass="37981">MADETDILRLPLMLPSQAQKHVTHNEALLALDALVQLVVLNRDLTVPPALPVSGDRHIVAVGATLDWAGKDRQIAVMTAEGWQFYPALNGWQAQVLAEGQAVVFDGFDWKGVSELPLQVRELGISASPDATNRLALSAPATLLNHAGAGHQLKLNKAAAGDTASLLFQTGFSGRAEMGTAGSDAFSIKVSADGSSFVTALEASVAGVRMDLPLVGTAVTQSAADATAGRVLKVGDYGLGAAAGTVIYGRANLLGPVSQSSGAPTGAVIERGTGANGDYVRFADGTQICSLAALSLAHASTALAGLFRSADVTWSYPAAFAAAPVVSGAVDDGDCWLVTQGAPGASAAVLRALAAVSKSGALNLRIQAVGRWF</sequence>
<proteinExistence type="predicted"/>
<gene>
    <name evidence="1" type="ORF">Q9295_12900</name>
</gene>
<name>A0ABU0W053_9RHOB</name>